<dbReference type="Proteomes" id="UP001516023">
    <property type="component" value="Unassembled WGS sequence"/>
</dbReference>
<reference evidence="2 3" key="1">
    <citation type="journal article" date="2020" name="G3 (Bethesda)">
        <title>Improved Reference Genome for Cyclotella cryptica CCMP332, a Model for Cell Wall Morphogenesis, Salinity Adaptation, and Lipid Production in Diatoms (Bacillariophyta).</title>
        <authorList>
            <person name="Roberts W.R."/>
            <person name="Downey K.M."/>
            <person name="Ruck E.C."/>
            <person name="Traller J.C."/>
            <person name="Alverson A.J."/>
        </authorList>
    </citation>
    <scope>NUCLEOTIDE SEQUENCE [LARGE SCALE GENOMIC DNA]</scope>
    <source>
        <strain evidence="2 3">CCMP332</strain>
    </source>
</reference>
<evidence type="ECO:0000313" key="3">
    <source>
        <dbReference type="Proteomes" id="UP001516023"/>
    </source>
</evidence>
<sequence>MVFAEHTLPRCNRAKTESSRQGEENTEHWIWKYSLSGETSTTISDNSASEPSGHVMETATHRIYPIDMATPNHGDIHRQSASGHAVAGVGTGTVQTIILPVDVLKIFTSNTSFSARE</sequence>
<dbReference type="EMBL" id="JABMIG020000044">
    <property type="protein sequence ID" value="KAL3798670.1"/>
    <property type="molecule type" value="Genomic_DNA"/>
</dbReference>
<feature type="compositionally biased region" description="Basic and acidic residues" evidence="1">
    <location>
        <begin position="14"/>
        <end position="25"/>
    </location>
</feature>
<accession>A0ABD3QER3</accession>
<name>A0ABD3QER3_9STRA</name>
<gene>
    <name evidence="2" type="ORF">HJC23_004421</name>
</gene>
<feature type="region of interest" description="Disordered" evidence="1">
    <location>
        <begin position="1"/>
        <end position="25"/>
    </location>
</feature>
<protein>
    <submittedName>
        <fullName evidence="2">Uncharacterized protein</fullName>
    </submittedName>
</protein>
<proteinExistence type="predicted"/>
<evidence type="ECO:0000256" key="1">
    <source>
        <dbReference type="SAM" id="MobiDB-lite"/>
    </source>
</evidence>
<evidence type="ECO:0000313" key="2">
    <source>
        <dbReference type="EMBL" id="KAL3798670.1"/>
    </source>
</evidence>
<comment type="caution">
    <text evidence="2">The sequence shown here is derived from an EMBL/GenBank/DDBJ whole genome shotgun (WGS) entry which is preliminary data.</text>
</comment>
<dbReference type="AlphaFoldDB" id="A0ABD3QER3"/>
<organism evidence="2 3">
    <name type="scientific">Cyclotella cryptica</name>
    <dbReference type="NCBI Taxonomy" id="29204"/>
    <lineage>
        <taxon>Eukaryota</taxon>
        <taxon>Sar</taxon>
        <taxon>Stramenopiles</taxon>
        <taxon>Ochrophyta</taxon>
        <taxon>Bacillariophyta</taxon>
        <taxon>Coscinodiscophyceae</taxon>
        <taxon>Thalassiosirophycidae</taxon>
        <taxon>Stephanodiscales</taxon>
        <taxon>Stephanodiscaceae</taxon>
        <taxon>Cyclotella</taxon>
    </lineage>
</organism>
<keyword evidence="3" id="KW-1185">Reference proteome</keyword>